<reference evidence="1 2" key="1">
    <citation type="journal article" date="2022" name="Hortic Res">
        <title>A haplotype resolved chromosomal level avocado genome allows analysis of novel avocado genes.</title>
        <authorList>
            <person name="Nath O."/>
            <person name="Fletcher S.J."/>
            <person name="Hayward A."/>
            <person name="Shaw L.M."/>
            <person name="Masouleh A.K."/>
            <person name="Furtado A."/>
            <person name="Henry R.J."/>
            <person name="Mitter N."/>
        </authorList>
    </citation>
    <scope>NUCLEOTIDE SEQUENCE [LARGE SCALE GENOMIC DNA]</scope>
    <source>
        <strain evidence="2">cv. Hass</strain>
    </source>
</reference>
<evidence type="ECO:0000313" key="1">
    <source>
        <dbReference type="EMBL" id="KAJ8624455.1"/>
    </source>
</evidence>
<dbReference type="EMBL" id="CM056819">
    <property type="protein sequence ID" value="KAJ8624455.1"/>
    <property type="molecule type" value="Genomic_DNA"/>
</dbReference>
<comment type="caution">
    <text evidence="1">The sequence shown here is derived from an EMBL/GenBank/DDBJ whole genome shotgun (WGS) entry which is preliminary data.</text>
</comment>
<protein>
    <submittedName>
        <fullName evidence="1">Uncharacterized protein</fullName>
    </submittedName>
</protein>
<organism evidence="1 2">
    <name type="scientific">Persea americana</name>
    <name type="common">Avocado</name>
    <dbReference type="NCBI Taxonomy" id="3435"/>
    <lineage>
        <taxon>Eukaryota</taxon>
        <taxon>Viridiplantae</taxon>
        <taxon>Streptophyta</taxon>
        <taxon>Embryophyta</taxon>
        <taxon>Tracheophyta</taxon>
        <taxon>Spermatophyta</taxon>
        <taxon>Magnoliopsida</taxon>
        <taxon>Magnoliidae</taxon>
        <taxon>Laurales</taxon>
        <taxon>Lauraceae</taxon>
        <taxon>Persea</taxon>
    </lineage>
</organism>
<accession>A0ACC2KTX0</accession>
<gene>
    <name evidence="1" type="ORF">MRB53_032985</name>
</gene>
<dbReference type="Proteomes" id="UP001234297">
    <property type="component" value="Chromosome 11"/>
</dbReference>
<proteinExistence type="predicted"/>
<sequence>MAASNGSKFFEIVADGQNEHFPRPSNAESVAQDEDELIWAAIERLPSQECSNYAIIKRSPSAGNGVPMTEAVDVRKLDQTGRERLLMKAMATNEQDNYNLLSGIKERLNRRESENLVSVRDDGDDEKVLNGLPFRFFALHPDFSDSHRKCNFEFDRSCVPGNCDLRITTCYKSIGGGFSH</sequence>
<evidence type="ECO:0000313" key="2">
    <source>
        <dbReference type="Proteomes" id="UP001234297"/>
    </source>
</evidence>
<name>A0ACC2KTX0_PERAE</name>
<keyword evidence="2" id="KW-1185">Reference proteome</keyword>